<evidence type="ECO:0000256" key="2">
    <source>
        <dbReference type="PROSITE-ProRule" id="PRU01091"/>
    </source>
</evidence>
<gene>
    <name evidence="4" type="ORF">NJU99_08805</name>
</gene>
<reference evidence="4" key="1">
    <citation type="submission" date="2022-07" db="EMBL/GenBank/DDBJ databases">
        <title>Arcobacter roscoffensis sp. nov., a marine bacterium isolated from coastal seawater collected from Roscoff, France.</title>
        <authorList>
            <person name="Pascual J."/>
            <person name="Lepeaux C."/>
            <person name="Methner A."/>
            <person name="Overmann J."/>
        </authorList>
    </citation>
    <scope>NUCLEOTIDE SEQUENCE</scope>
    <source>
        <strain evidence="4">ARW1-2F2</strain>
    </source>
</reference>
<dbReference type="SUPFAM" id="SSF52172">
    <property type="entry name" value="CheY-like"/>
    <property type="match status" value="1"/>
</dbReference>
<proteinExistence type="predicted"/>
<dbReference type="SMART" id="SM00862">
    <property type="entry name" value="Trans_reg_C"/>
    <property type="match status" value="1"/>
</dbReference>
<dbReference type="InterPro" id="IPR001867">
    <property type="entry name" value="OmpR/PhoB-type_DNA-bd"/>
</dbReference>
<dbReference type="Gene3D" id="1.10.10.10">
    <property type="entry name" value="Winged helix-like DNA-binding domain superfamily/Winged helix DNA-binding domain"/>
    <property type="match status" value="1"/>
</dbReference>
<keyword evidence="5" id="KW-1185">Reference proteome</keyword>
<feature type="domain" description="OmpR/PhoB-type" evidence="3">
    <location>
        <begin position="124"/>
        <end position="217"/>
    </location>
</feature>
<name>A0ABY5E1M2_9BACT</name>
<evidence type="ECO:0000313" key="4">
    <source>
        <dbReference type="EMBL" id="UTJ05367.1"/>
    </source>
</evidence>
<keyword evidence="1 2" id="KW-0238">DNA-binding</keyword>
<sequence length="217" mass="25454">MKVLKHLNILYILKSEISETLQTFQEKSNSLIIKENHNEILDVLKDKKIDIIYSEEKIPMNILNSIRQEHRNTHIIICTSFISTQEYFDAITLENILYLREAISKDELKDILLNIVKNIDSSSTNIVQLKDNFIYDNYNNTLLKNKQIISLSKKENSFLNYVIDNKDRAVSYDEINNNLWNGDMTHNALRSVVKEVRRKTYKELIRNISGVGYRVSI</sequence>
<evidence type="ECO:0000259" key="3">
    <source>
        <dbReference type="PROSITE" id="PS51755"/>
    </source>
</evidence>
<organism evidence="4 5">
    <name type="scientific">Arcobacter roscoffensis</name>
    <dbReference type="NCBI Taxonomy" id="2961520"/>
    <lineage>
        <taxon>Bacteria</taxon>
        <taxon>Pseudomonadati</taxon>
        <taxon>Campylobacterota</taxon>
        <taxon>Epsilonproteobacteria</taxon>
        <taxon>Campylobacterales</taxon>
        <taxon>Arcobacteraceae</taxon>
        <taxon>Arcobacter</taxon>
    </lineage>
</organism>
<dbReference type="Proteomes" id="UP001060012">
    <property type="component" value="Chromosome"/>
</dbReference>
<evidence type="ECO:0000313" key="5">
    <source>
        <dbReference type="Proteomes" id="UP001060012"/>
    </source>
</evidence>
<accession>A0ABY5E1M2</accession>
<dbReference type="InterPro" id="IPR036388">
    <property type="entry name" value="WH-like_DNA-bd_sf"/>
</dbReference>
<dbReference type="Pfam" id="PF00486">
    <property type="entry name" value="Trans_reg_C"/>
    <property type="match status" value="1"/>
</dbReference>
<dbReference type="SUPFAM" id="SSF46894">
    <property type="entry name" value="C-terminal effector domain of the bipartite response regulators"/>
    <property type="match status" value="1"/>
</dbReference>
<dbReference type="RefSeq" id="WP_254575548.1">
    <property type="nucleotide sequence ID" value="NZ_CP100595.1"/>
</dbReference>
<feature type="DNA-binding region" description="OmpR/PhoB-type" evidence="2">
    <location>
        <begin position="124"/>
        <end position="217"/>
    </location>
</feature>
<protein>
    <submittedName>
        <fullName evidence="4">Winged helix-turn-helix domain-containing protein</fullName>
    </submittedName>
</protein>
<dbReference type="Gene3D" id="3.40.50.2300">
    <property type="match status" value="1"/>
</dbReference>
<evidence type="ECO:0000256" key="1">
    <source>
        <dbReference type="ARBA" id="ARBA00023125"/>
    </source>
</evidence>
<dbReference type="InterPro" id="IPR011006">
    <property type="entry name" value="CheY-like_superfamily"/>
</dbReference>
<dbReference type="EMBL" id="CP100595">
    <property type="protein sequence ID" value="UTJ05367.1"/>
    <property type="molecule type" value="Genomic_DNA"/>
</dbReference>
<dbReference type="PROSITE" id="PS51755">
    <property type="entry name" value="OMPR_PHOB"/>
    <property type="match status" value="1"/>
</dbReference>
<dbReference type="InterPro" id="IPR016032">
    <property type="entry name" value="Sig_transdc_resp-reg_C-effctor"/>
</dbReference>